<dbReference type="Gene3D" id="1.20.1280.50">
    <property type="match status" value="1"/>
</dbReference>
<comment type="caution">
    <text evidence="3">The sequence shown here is derived from an EMBL/GenBank/DDBJ whole genome shotgun (WGS) entry which is preliminary data.</text>
</comment>
<feature type="region of interest" description="Disordered" evidence="1">
    <location>
        <begin position="464"/>
        <end position="486"/>
    </location>
</feature>
<accession>A0A0W0F5N7</accession>
<feature type="compositionally biased region" description="Acidic residues" evidence="1">
    <location>
        <begin position="425"/>
        <end position="452"/>
    </location>
</feature>
<evidence type="ECO:0000313" key="4">
    <source>
        <dbReference type="Proteomes" id="UP000054988"/>
    </source>
</evidence>
<evidence type="ECO:0000313" key="3">
    <source>
        <dbReference type="EMBL" id="KTB31638.1"/>
    </source>
</evidence>
<sequence>MASTKSPPIFSLPNEIVLNVFSYLAANKVVADYTPSKLRFPLPITRVCRAWHDLAISSPSLWTTVLIQGDTDVSVAALFVKRADPCTFSLHVHSQDLHRGKVDKILSILASGSSRLRAFKVTSFIDAEIDLYTGILSGLSCSALESVDFRSQTGATSGVEVFSCITQSSSLRSVTLKGQLYGHRLSASWHNLTFMNLRKMQPTHAYFVELFTSAPRLEILYLPSLMVNPDEGADMNRSSIQAPSLRVLSVGLPRDHAEQNCSCPLSFLRMPNLKSLCISGKEIPSIGFHFFRSGAEDSLITLRLHNIAIDSEDAAFYQKFHNVRRMELVSVTGDVSTLFQSPIPADRALESRPTTLPFPRLSSIAYFPISPYPIQWLEDVACRRVSDDQRLLVELQKSSYDDHFHGQPSQFNMTLHDQAPGPDFPLDEDDPFDWDSENDWGSEDSFGDEVDSEIYWYDSGDEEWYEEGEDEFGDDDGLEDIMGPLS</sequence>
<organism evidence="3 4">
    <name type="scientific">Moniliophthora roreri</name>
    <name type="common">Frosty pod rot fungus</name>
    <name type="synonym">Monilia roreri</name>
    <dbReference type="NCBI Taxonomy" id="221103"/>
    <lineage>
        <taxon>Eukaryota</taxon>
        <taxon>Fungi</taxon>
        <taxon>Dikarya</taxon>
        <taxon>Basidiomycota</taxon>
        <taxon>Agaricomycotina</taxon>
        <taxon>Agaricomycetes</taxon>
        <taxon>Agaricomycetidae</taxon>
        <taxon>Agaricales</taxon>
        <taxon>Marasmiineae</taxon>
        <taxon>Marasmiaceae</taxon>
        <taxon>Moniliophthora</taxon>
    </lineage>
</organism>
<dbReference type="eggNOG" id="ENOG502TK5K">
    <property type="taxonomic scope" value="Eukaryota"/>
</dbReference>
<proteinExistence type="predicted"/>
<gene>
    <name evidence="3" type="ORF">WG66_15822</name>
</gene>
<evidence type="ECO:0000259" key="2">
    <source>
        <dbReference type="PROSITE" id="PS50181"/>
    </source>
</evidence>
<dbReference type="EMBL" id="LATX01002303">
    <property type="protein sequence ID" value="KTB31638.1"/>
    <property type="molecule type" value="Genomic_DNA"/>
</dbReference>
<feature type="region of interest" description="Disordered" evidence="1">
    <location>
        <begin position="413"/>
        <end position="452"/>
    </location>
</feature>
<dbReference type="Proteomes" id="UP000054988">
    <property type="component" value="Unassembled WGS sequence"/>
</dbReference>
<dbReference type="SUPFAM" id="SSF81383">
    <property type="entry name" value="F-box domain"/>
    <property type="match status" value="1"/>
</dbReference>
<dbReference type="Pfam" id="PF12937">
    <property type="entry name" value="F-box-like"/>
    <property type="match status" value="1"/>
</dbReference>
<dbReference type="Gene3D" id="3.80.10.10">
    <property type="entry name" value="Ribonuclease Inhibitor"/>
    <property type="match status" value="1"/>
</dbReference>
<name>A0A0W0F5N7_MONRR</name>
<dbReference type="AlphaFoldDB" id="A0A0W0F5N7"/>
<dbReference type="InterPro" id="IPR036047">
    <property type="entry name" value="F-box-like_dom_sf"/>
</dbReference>
<feature type="domain" description="F-box" evidence="2">
    <location>
        <begin position="6"/>
        <end position="65"/>
    </location>
</feature>
<evidence type="ECO:0000256" key="1">
    <source>
        <dbReference type="SAM" id="MobiDB-lite"/>
    </source>
</evidence>
<dbReference type="InterPro" id="IPR032675">
    <property type="entry name" value="LRR_dom_sf"/>
</dbReference>
<feature type="compositionally biased region" description="Acidic residues" evidence="1">
    <location>
        <begin position="464"/>
        <end position="479"/>
    </location>
</feature>
<reference evidence="3 4" key="1">
    <citation type="submission" date="2015-12" db="EMBL/GenBank/DDBJ databases">
        <title>Draft genome sequence of Moniliophthora roreri, the causal agent of frosty pod rot of cacao.</title>
        <authorList>
            <person name="Aime M.C."/>
            <person name="Diaz-Valderrama J.R."/>
            <person name="Kijpornyongpan T."/>
            <person name="Phillips-Mora W."/>
        </authorList>
    </citation>
    <scope>NUCLEOTIDE SEQUENCE [LARGE SCALE GENOMIC DNA]</scope>
    <source>
        <strain evidence="3 4">MCA 2952</strain>
    </source>
</reference>
<protein>
    <recommendedName>
        <fullName evidence="2">F-box domain-containing protein</fullName>
    </recommendedName>
</protein>
<dbReference type="PROSITE" id="PS50181">
    <property type="entry name" value="FBOX"/>
    <property type="match status" value="1"/>
</dbReference>
<dbReference type="InterPro" id="IPR001810">
    <property type="entry name" value="F-box_dom"/>
</dbReference>
<dbReference type="SUPFAM" id="SSF52047">
    <property type="entry name" value="RNI-like"/>
    <property type="match status" value="1"/>
</dbReference>